<protein>
    <submittedName>
        <fullName evidence="1">Uncharacterized protein</fullName>
    </submittedName>
</protein>
<comment type="caution">
    <text evidence="1">The sequence shown here is derived from an EMBL/GenBank/DDBJ whole genome shotgun (WGS) entry which is preliminary data.</text>
</comment>
<name>A0ABW4X7S2_9ACTN</name>
<dbReference type="Proteomes" id="UP001597402">
    <property type="component" value="Unassembled WGS sequence"/>
</dbReference>
<dbReference type="EMBL" id="JBHUHP010000008">
    <property type="protein sequence ID" value="MFD2091485.1"/>
    <property type="molecule type" value="Genomic_DNA"/>
</dbReference>
<organism evidence="1 2">
    <name type="scientific">Blastococcus deserti</name>
    <dbReference type="NCBI Taxonomy" id="2259033"/>
    <lineage>
        <taxon>Bacteria</taxon>
        <taxon>Bacillati</taxon>
        <taxon>Actinomycetota</taxon>
        <taxon>Actinomycetes</taxon>
        <taxon>Geodermatophilales</taxon>
        <taxon>Geodermatophilaceae</taxon>
        <taxon>Blastococcus</taxon>
    </lineage>
</organism>
<gene>
    <name evidence="1" type="ORF">ACFSHS_07830</name>
</gene>
<sequence length="306" mass="35196">MVQPLPRPVRDVLAKRVYRMHLYLFDEIRDHWPNYAEDAKDRIRELGWEPPRPAVDENAVEMPTNGAGEDYLYLHCELLSFVNYLLARNGDPAFPRVEGWVSFPGPGDPEYPIPPSFYIPQGLAVSNSFIPRAKSDDFFHRRVRSWERQCATPAYLRRVTLSEFGTMIEGTLHDTVRSRWASVPGSWRPDPPIPGEPIADGWDDPNYDYLRDPYSMHVNPVYWKFYGWVQDRIEDWKLTNGVFGRNFWRNTWIGKIPGDRQPSGSCPAGPRDVPLFALFDETDLGEQHLAEMEQVVATIAESEAAG</sequence>
<keyword evidence="2" id="KW-1185">Reference proteome</keyword>
<dbReference type="RefSeq" id="WP_376873814.1">
    <property type="nucleotide sequence ID" value="NZ_JBHUHP010000008.1"/>
</dbReference>
<evidence type="ECO:0000313" key="1">
    <source>
        <dbReference type="EMBL" id="MFD2091485.1"/>
    </source>
</evidence>
<proteinExistence type="predicted"/>
<reference evidence="2" key="1">
    <citation type="journal article" date="2019" name="Int. J. Syst. Evol. Microbiol.">
        <title>The Global Catalogue of Microorganisms (GCM) 10K type strain sequencing project: providing services to taxonomists for standard genome sequencing and annotation.</title>
        <authorList>
            <consortium name="The Broad Institute Genomics Platform"/>
            <consortium name="The Broad Institute Genome Sequencing Center for Infectious Disease"/>
            <person name="Wu L."/>
            <person name="Ma J."/>
        </authorList>
    </citation>
    <scope>NUCLEOTIDE SEQUENCE [LARGE SCALE GENOMIC DNA]</scope>
    <source>
        <strain evidence="2">JCM 3338</strain>
    </source>
</reference>
<evidence type="ECO:0000313" key="2">
    <source>
        <dbReference type="Proteomes" id="UP001597402"/>
    </source>
</evidence>
<accession>A0ABW4X7S2</accession>